<dbReference type="RefSeq" id="WP_115362388.1">
    <property type="nucleotide sequence ID" value="NZ_QDKL01000003.1"/>
</dbReference>
<keyword evidence="2" id="KW-1185">Reference proteome</keyword>
<reference evidence="2" key="1">
    <citation type="journal article" date="2019" name="Int. J. Syst. Evol. Microbiol.">
        <title>Halobacteriovorax valvorus sp. nov., a novel prokaryotic predator isolated from coastal seawater of China.</title>
        <authorList>
            <person name="Chen M.-X."/>
        </authorList>
    </citation>
    <scope>NUCLEOTIDE SEQUENCE [LARGE SCALE GENOMIC DNA]</scope>
    <source>
        <strain evidence="2">BL9</strain>
    </source>
</reference>
<gene>
    <name evidence="1" type="ORF">DAY19_11005</name>
</gene>
<evidence type="ECO:0000313" key="1">
    <source>
        <dbReference type="EMBL" id="RZF20508.1"/>
    </source>
</evidence>
<sequence>MIELGFLKRYDSIKRLIDFGANGYYPLFEDISIQERFEEVRMTKAQRLKAKSLLKKISTHNNLEKQRVLFSSFEEMDKYIVARALMEMVEGKILDANPQLQ</sequence>
<dbReference type="Proteomes" id="UP000443582">
    <property type="component" value="Unassembled WGS sequence"/>
</dbReference>
<evidence type="ECO:0000313" key="2">
    <source>
        <dbReference type="Proteomes" id="UP000443582"/>
    </source>
</evidence>
<comment type="caution">
    <text evidence="1">The sequence shown here is derived from an EMBL/GenBank/DDBJ whole genome shotgun (WGS) entry which is preliminary data.</text>
</comment>
<organism evidence="1 2">
    <name type="scientific">Halobacteriovorax vibrionivorans</name>
    <dbReference type="NCBI Taxonomy" id="2152716"/>
    <lineage>
        <taxon>Bacteria</taxon>
        <taxon>Pseudomonadati</taxon>
        <taxon>Bdellovibrionota</taxon>
        <taxon>Bacteriovoracia</taxon>
        <taxon>Bacteriovoracales</taxon>
        <taxon>Halobacteriovoraceae</taxon>
        <taxon>Halobacteriovorax</taxon>
    </lineage>
</organism>
<dbReference type="EMBL" id="QDKL01000003">
    <property type="protein sequence ID" value="RZF20508.1"/>
    <property type="molecule type" value="Genomic_DNA"/>
</dbReference>
<proteinExistence type="predicted"/>
<name>A0ABY0IEI8_9BACT</name>
<accession>A0ABY0IEI8</accession>
<protein>
    <submittedName>
        <fullName evidence="1">Uncharacterized protein</fullName>
    </submittedName>
</protein>